<keyword evidence="9" id="KW-0472">Membrane</keyword>
<evidence type="ECO:0000256" key="7">
    <source>
        <dbReference type="ARBA" id="ARBA00023027"/>
    </source>
</evidence>
<evidence type="ECO:0000256" key="2">
    <source>
        <dbReference type="ARBA" id="ARBA00004323"/>
    </source>
</evidence>
<sequence>MTGGGGFVGSHLCDRLLRDGCTVVCLDNFITGDKANLHEAMQNPHFSIVEQNVQDPLPDRRFDQIYNLACPASPPKYQRDPVETMRTCVIGALNVLEYGRKHGAEILQASTSEVYGDPDKSPQGEEYVGAVNCTGRRACYDEGKRAAEALFFDFHRHYGVKIRVARIFNTYGPRMSPDDGRVIPNFITQALRGDPITIYGDGSQTRSFCYVDDLIDGLVRLMNEPGMRHGPINLGNPDEFTVRELADIVIEQAKSSSKLNFLSLPEDDPKIRRPDIQKVKKLIGWEPKIPLTEGLRRSIAWRDANAQQHAANIAYLSDHQHDPVNKSWRESVDAAEASGSPRKFGMNVNKVAIIGGGPAGLTAAYELQKHSTHHVPIVLEADKLVGGISRTESHNGFRFDIGGHRFFTKVKEVEQLWHEVLGTDFIKRPRKSRIFYRGQYYDYPLKIFNALGNMGPYEAIRIGLSYMKWQIFPSKTEKNLEQWVTNRFGGRLFLHFFKTYTEKVWGIPCTQIQADWAAQRIKNLSLTTAVWNALTGANNTASLIEEFEYPRLGPGMMWEKFRDNIRTNGGTVEMNSRVRRVFRDGDKITEIEVSKDVNGEEETYRLQADEFISTMPLKELIGCIEPPPPQEVVDAADKLKYRDFLIVTLVLADPDPFDDNWIYIHSPDVKVGRIQNFRAWSPEMVPDADKASIGMEYFCHEGDGLWALSDAELIKLATKELAELNLAKAEIVIDGAVIRQKKAYPVYDGEYRAALDVIQEWVLSLDNFQTVGRNGMHRYNNQDHSMLTAMLAVQNILGEDHDIWNVNVERSYHEEFSTKKETT</sequence>
<dbReference type="CDD" id="cd05230">
    <property type="entry name" value="UGD_SDR_e"/>
    <property type="match status" value="1"/>
</dbReference>
<dbReference type="GO" id="GO:0070403">
    <property type="term" value="F:NAD+ binding"/>
    <property type="evidence" value="ECO:0007669"/>
    <property type="project" value="InterPro"/>
</dbReference>
<feature type="domain" description="Amine oxidase" evidence="14">
    <location>
        <begin position="359"/>
        <end position="724"/>
    </location>
</feature>
<dbReference type="SUPFAM" id="SSF51905">
    <property type="entry name" value="FAD/NAD(P)-binding domain"/>
    <property type="match status" value="1"/>
</dbReference>
<evidence type="ECO:0000256" key="6">
    <source>
        <dbReference type="ARBA" id="ARBA00022989"/>
    </source>
</evidence>
<evidence type="ECO:0000256" key="9">
    <source>
        <dbReference type="ARBA" id="ARBA00023136"/>
    </source>
</evidence>
<evidence type="ECO:0000259" key="14">
    <source>
        <dbReference type="Pfam" id="PF01593"/>
    </source>
</evidence>
<dbReference type="InterPro" id="IPR002937">
    <property type="entry name" value="Amino_oxidase"/>
</dbReference>
<keyword evidence="8" id="KW-0333">Golgi apparatus</keyword>
<name>A0A3B0SGP6_9ZZZZ</name>
<evidence type="ECO:0000256" key="3">
    <source>
        <dbReference type="ARBA" id="ARBA00022692"/>
    </source>
</evidence>
<dbReference type="FunFam" id="3.40.50.720:FF:000065">
    <property type="entry name" value="UDP-glucuronic acid decarboxylase 1"/>
    <property type="match status" value="1"/>
</dbReference>
<comment type="subcellular location">
    <subcellularLocation>
        <location evidence="2">Golgi apparatus membrane</location>
        <topology evidence="2">Single-pass type II membrane protein</topology>
    </subcellularLocation>
    <subcellularLocation>
        <location evidence="12">Golgi apparatus</location>
        <location evidence="12">Golgi stack membrane</location>
    </subcellularLocation>
</comment>
<comment type="cofactor">
    <cofactor evidence="1">
        <name>NAD(+)</name>
        <dbReference type="ChEBI" id="CHEBI:57540"/>
    </cofactor>
</comment>
<feature type="non-terminal residue" evidence="15">
    <location>
        <position position="823"/>
    </location>
</feature>
<dbReference type="Gene3D" id="3.50.50.60">
    <property type="entry name" value="FAD/NAD(P)-binding domain"/>
    <property type="match status" value="1"/>
</dbReference>
<keyword evidence="6" id="KW-1133">Transmembrane helix</keyword>
<dbReference type="GO" id="GO:0033320">
    <property type="term" value="P:UDP-D-xylose biosynthetic process"/>
    <property type="evidence" value="ECO:0007669"/>
    <property type="project" value="UniProtKB-UniPathway"/>
</dbReference>
<evidence type="ECO:0000256" key="11">
    <source>
        <dbReference type="ARBA" id="ARBA00023239"/>
    </source>
</evidence>
<keyword evidence="5" id="KW-0735">Signal-anchor</keyword>
<keyword evidence="3" id="KW-0812">Transmembrane</keyword>
<evidence type="ECO:0000256" key="1">
    <source>
        <dbReference type="ARBA" id="ARBA00001911"/>
    </source>
</evidence>
<dbReference type="GO" id="GO:0042732">
    <property type="term" value="P:D-xylose metabolic process"/>
    <property type="evidence" value="ECO:0007669"/>
    <property type="project" value="InterPro"/>
</dbReference>
<dbReference type="PANTHER" id="PTHR43078">
    <property type="entry name" value="UDP-GLUCURONIC ACID DECARBOXYLASE-RELATED"/>
    <property type="match status" value="1"/>
</dbReference>
<dbReference type="NCBIfam" id="NF005546">
    <property type="entry name" value="PRK07208.1-2"/>
    <property type="match status" value="1"/>
</dbReference>
<evidence type="ECO:0000256" key="5">
    <source>
        <dbReference type="ARBA" id="ARBA00022968"/>
    </source>
</evidence>
<dbReference type="EC" id="4.1.1.35" evidence="15"/>
<evidence type="ECO:0000256" key="8">
    <source>
        <dbReference type="ARBA" id="ARBA00023034"/>
    </source>
</evidence>
<dbReference type="GO" id="GO:0000139">
    <property type="term" value="C:Golgi membrane"/>
    <property type="evidence" value="ECO:0007669"/>
    <property type="project" value="UniProtKB-SubCell"/>
</dbReference>
<evidence type="ECO:0000256" key="4">
    <source>
        <dbReference type="ARBA" id="ARBA00022793"/>
    </source>
</evidence>
<dbReference type="SUPFAM" id="SSF51735">
    <property type="entry name" value="NAD(P)-binding Rossmann-fold domains"/>
    <property type="match status" value="1"/>
</dbReference>
<reference evidence="15" key="1">
    <citation type="submission" date="2018-06" db="EMBL/GenBank/DDBJ databases">
        <authorList>
            <person name="Zhirakovskaya E."/>
        </authorList>
    </citation>
    <scope>NUCLEOTIDE SEQUENCE</scope>
</reference>
<dbReference type="InterPro" id="IPR001509">
    <property type="entry name" value="Epimerase_deHydtase"/>
</dbReference>
<dbReference type="AlphaFoldDB" id="A0A3B0SGP6"/>
<evidence type="ECO:0000256" key="10">
    <source>
        <dbReference type="ARBA" id="ARBA00023180"/>
    </source>
</evidence>
<proteinExistence type="predicted"/>
<dbReference type="PANTHER" id="PTHR43078:SF6">
    <property type="entry name" value="UDP-GLUCURONIC ACID DECARBOXYLASE 1"/>
    <property type="match status" value="1"/>
</dbReference>
<dbReference type="Gene3D" id="3.40.50.720">
    <property type="entry name" value="NAD(P)-binding Rossmann-like Domain"/>
    <property type="match status" value="1"/>
</dbReference>
<keyword evidence="11 15" id="KW-0456">Lyase</keyword>
<accession>A0A3B0SGP6</accession>
<dbReference type="NCBIfam" id="NF005547">
    <property type="entry name" value="PRK07208.1-3"/>
    <property type="match status" value="1"/>
</dbReference>
<dbReference type="NCBIfam" id="NF005548">
    <property type="entry name" value="PRK07208.1-4"/>
    <property type="match status" value="1"/>
</dbReference>
<dbReference type="InterPro" id="IPR044516">
    <property type="entry name" value="UXS-like"/>
</dbReference>
<dbReference type="NCBIfam" id="NF005545">
    <property type="entry name" value="PRK07208.1-1"/>
    <property type="match status" value="1"/>
</dbReference>
<dbReference type="UniPathway" id="UPA00796">
    <property type="reaction ID" value="UER00771"/>
</dbReference>
<keyword evidence="7" id="KW-0520">NAD</keyword>
<dbReference type="InterPro" id="IPR036291">
    <property type="entry name" value="NAD(P)-bd_dom_sf"/>
</dbReference>
<feature type="domain" description="NAD-dependent epimerase/dehydratase" evidence="13">
    <location>
        <begin position="1"/>
        <end position="226"/>
    </location>
</feature>
<evidence type="ECO:0000256" key="12">
    <source>
        <dbReference type="ARBA" id="ARBA00037859"/>
    </source>
</evidence>
<keyword evidence="10" id="KW-0325">Glycoprotein</keyword>
<evidence type="ECO:0000313" key="15">
    <source>
        <dbReference type="EMBL" id="VAW05381.1"/>
    </source>
</evidence>
<keyword evidence="4" id="KW-0210">Decarboxylase</keyword>
<dbReference type="GO" id="GO:0032580">
    <property type="term" value="C:Golgi cisterna membrane"/>
    <property type="evidence" value="ECO:0007669"/>
    <property type="project" value="UniProtKB-SubCell"/>
</dbReference>
<dbReference type="GO" id="GO:0016491">
    <property type="term" value="F:oxidoreductase activity"/>
    <property type="evidence" value="ECO:0007669"/>
    <property type="project" value="InterPro"/>
</dbReference>
<dbReference type="EMBL" id="UOEH01000468">
    <property type="protein sequence ID" value="VAW05381.1"/>
    <property type="molecule type" value="Genomic_DNA"/>
</dbReference>
<gene>
    <name evidence="15" type="ORF">MNBD_ALPHA05-1252</name>
</gene>
<dbReference type="InterPro" id="IPR036188">
    <property type="entry name" value="FAD/NAD-bd_sf"/>
</dbReference>
<protein>
    <submittedName>
        <fullName evidence="15">UDP-glucuronate decarboxylase</fullName>
        <ecNumber evidence="15">4.1.1.35</ecNumber>
    </submittedName>
</protein>
<dbReference type="Pfam" id="PF01593">
    <property type="entry name" value="Amino_oxidase"/>
    <property type="match status" value="1"/>
</dbReference>
<organism evidence="15">
    <name type="scientific">hydrothermal vent metagenome</name>
    <dbReference type="NCBI Taxonomy" id="652676"/>
    <lineage>
        <taxon>unclassified sequences</taxon>
        <taxon>metagenomes</taxon>
        <taxon>ecological metagenomes</taxon>
    </lineage>
</organism>
<dbReference type="Pfam" id="PF01370">
    <property type="entry name" value="Epimerase"/>
    <property type="match status" value="1"/>
</dbReference>
<dbReference type="GO" id="GO:0048040">
    <property type="term" value="F:UDP-glucuronate decarboxylase activity"/>
    <property type="evidence" value="ECO:0007669"/>
    <property type="project" value="UniProtKB-EC"/>
</dbReference>
<evidence type="ECO:0000259" key="13">
    <source>
        <dbReference type="Pfam" id="PF01370"/>
    </source>
</evidence>